<accession>A0ABU6GKL1</accession>
<organism evidence="2 3">
    <name type="scientific">Paenibacillus dokdonensis</name>
    <dbReference type="NCBI Taxonomy" id="2567944"/>
    <lineage>
        <taxon>Bacteria</taxon>
        <taxon>Bacillati</taxon>
        <taxon>Bacillota</taxon>
        <taxon>Bacilli</taxon>
        <taxon>Bacillales</taxon>
        <taxon>Paenibacillaceae</taxon>
        <taxon>Paenibacillus</taxon>
    </lineage>
</organism>
<evidence type="ECO:0000259" key="1">
    <source>
        <dbReference type="Pfam" id="PF07110"/>
    </source>
</evidence>
<dbReference type="SUPFAM" id="SSF54909">
    <property type="entry name" value="Dimeric alpha+beta barrel"/>
    <property type="match status" value="1"/>
</dbReference>
<gene>
    <name evidence="2" type="ORF">P4H66_07765</name>
</gene>
<dbReference type="EMBL" id="JARLKZ010000005">
    <property type="protein sequence ID" value="MEC0239753.1"/>
    <property type="molecule type" value="Genomic_DNA"/>
</dbReference>
<reference evidence="2 3" key="1">
    <citation type="submission" date="2023-03" db="EMBL/GenBank/DDBJ databases">
        <title>Bacillus Genome Sequencing.</title>
        <authorList>
            <person name="Dunlap C."/>
        </authorList>
    </citation>
    <scope>NUCLEOTIDE SEQUENCE [LARGE SCALE GENOMIC DNA]</scope>
    <source>
        <strain evidence="2 3">BD-525</strain>
    </source>
</reference>
<dbReference type="NCBIfam" id="TIGR02118">
    <property type="entry name" value="EthD family reductase"/>
    <property type="match status" value="1"/>
</dbReference>
<dbReference type="RefSeq" id="WP_105442839.1">
    <property type="nucleotide sequence ID" value="NZ_JARLKZ010000005.1"/>
</dbReference>
<dbReference type="InterPro" id="IPR011008">
    <property type="entry name" value="Dimeric_a/b-barrel"/>
</dbReference>
<sequence length="111" mass="12910">MIKFVYMINRIGGMSVDKFVEYHRHNHAPLFTSIPEAKKYVRKYVVSHPVAAEGYPQPAYDGLTEIWFDSWADHDAFFTSDNYLQKVQPDEKKFIDFSSVGIMVTEEKTVI</sequence>
<protein>
    <submittedName>
        <fullName evidence="2">EthD domain-containing protein</fullName>
    </submittedName>
</protein>
<dbReference type="InterPro" id="IPR009799">
    <property type="entry name" value="EthD_dom"/>
</dbReference>
<feature type="domain" description="EthD" evidence="1">
    <location>
        <begin position="13"/>
        <end position="98"/>
    </location>
</feature>
<proteinExistence type="predicted"/>
<dbReference type="Proteomes" id="UP001344632">
    <property type="component" value="Unassembled WGS sequence"/>
</dbReference>
<evidence type="ECO:0000313" key="3">
    <source>
        <dbReference type="Proteomes" id="UP001344632"/>
    </source>
</evidence>
<evidence type="ECO:0000313" key="2">
    <source>
        <dbReference type="EMBL" id="MEC0239753.1"/>
    </source>
</evidence>
<dbReference type="Pfam" id="PF07110">
    <property type="entry name" value="EthD"/>
    <property type="match status" value="1"/>
</dbReference>
<dbReference type="Gene3D" id="3.30.70.100">
    <property type="match status" value="1"/>
</dbReference>
<name>A0ABU6GKL1_9BACL</name>
<comment type="caution">
    <text evidence="2">The sequence shown here is derived from an EMBL/GenBank/DDBJ whole genome shotgun (WGS) entry which is preliminary data.</text>
</comment>
<keyword evidence="3" id="KW-1185">Reference proteome</keyword>